<dbReference type="RefSeq" id="WP_209489572.1">
    <property type="nucleotide sequence ID" value="NZ_JAGGLC010000001.1"/>
</dbReference>
<accession>A0A8T4GUH4</accession>
<organism evidence="3 4">
    <name type="scientific">Halolamina salifodinae</name>
    <dbReference type="NCBI Taxonomy" id="1202767"/>
    <lineage>
        <taxon>Archaea</taxon>
        <taxon>Methanobacteriati</taxon>
        <taxon>Methanobacteriota</taxon>
        <taxon>Stenosarchaea group</taxon>
        <taxon>Halobacteria</taxon>
        <taxon>Halobacteriales</taxon>
        <taxon>Haloferacaceae</taxon>
    </lineage>
</organism>
<dbReference type="Gene3D" id="3.10.129.10">
    <property type="entry name" value="Hotdog Thioesterase"/>
    <property type="match status" value="1"/>
</dbReference>
<name>A0A8T4GUH4_9EURY</name>
<sequence length="160" mass="17690">MTENATLAESYTEMTELLLPNDTNNLGRALGGAVLHWMDICGAIAGMRFANKQVVTASMDHVDFISPIDLGEVAVVQAYVFNTGRTSIDVKVDVRAEDPREGEERKTTASYFTFVALDEDGNPTNVPDLECPSDEEEALKQEAIDGRREQFEDLVERMEG</sequence>
<evidence type="ECO:0000259" key="2">
    <source>
        <dbReference type="PROSITE" id="PS51770"/>
    </source>
</evidence>
<dbReference type="AlphaFoldDB" id="A0A8T4GUH4"/>
<dbReference type="GO" id="GO:0006637">
    <property type="term" value="P:acyl-CoA metabolic process"/>
    <property type="evidence" value="ECO:0007669"/>
    <property type="project" value="TreeGrafter"/>
</dbReference>
<dbReference type="PANTHER" id="PTHR11049:SF24">
    <property type="entry name" value="CYTOSOLIC ACYL COENZYME A THIOESTER HYDROLASE"/>
    <property type="match status" value="1"/>
</dbReference>
<reference evidence="3" key="1">
    <citation type="submission" date="2021-03" db="EMBL/GenBank/DDBJ databases">
        <title>Genomic Encyclopedia of Type Strains, Phase IV (KMG-IV): sequencing the most valuable type-strain genomes for metagenomic binning, comparative biology and taxonomic classification.</title>
        <authorList>
            <person name="Goeker M."/>
        </authorList>
    </citation>
    <scope>NUCLEOTIDE SEQUENCE</scope>
    <source>
        <strain evidence="3">DSM 26232</strain>
    </source>
</reference>
<dbReference type="OrthoDB" id="15030at2157"/>
<dbReference type="InterPro" id="IPR029069">
    <property type="entry name" value="HotDog_dom_sf"/>
</dbReference>
<keyword evidence="4" id="KW-1185">Reference proteome</keyword>
<protein>
    <submittedName>
        <fullName evidence="3">Acyl-CoA hydrolase</fullName>
    </submittedName>
</protein>
<dbReference type="Pfam" id="PF03061">
    <property type="entry name" value="4HBT"/>
    <property type="match status" value="1"/>
</dbReference>
<dbReference type="SUPFAM" id="SSF54637">
    <property type="entry name" value="Thioesterase/thiol ester dehydrase-isomerase"/>
    <property type="match status" value="1"/>
</dbReference>
<gene>
    <name evidence="3" type="ORF">J2753_000196</name>
</gene>
<evidence type="ECO:0000313" key="4">
    <source>
        <dbReference type="Proteomes" id="UP000823736"/>
    </source>
</evidence>
<dbReference type="InterPro" id="IPR040170">
    <property type="entry name" value="Cytosol_ACT"/>
</dbReference>
<feature type="domain" description="HotDog ACOT-type" evidence="2">
    <location>
        <begin position="8"/>
        <end position="120"/>
    </location>
</feature>
<evidence type="ECO:0000313" key="3">
    <source>
        <dbReference type="EMBL" id="MBP1985723.1"/>
    </source>
</evidence>
<dbReference type="GO" id="GO:0009062">
    <property type="term" value="P:fatty acid catabolic process"/>
    <property type="evidence" value="ECO:0007669"/>
    <property type="project" value="TreeGrafter"/>
</dbReference>
<proteinExistence type="predicted"/>
<dbReference type="PROSITE" id="PS51770">
    <property type="entry name" value="HOTDOG_ACOT"/>
    <property type="match status" value="1"/>
</dbReference>
<keyword evidence="1 3" id="KW-0378">Hydrolase</keyword>
<dbReference type="EMBL" id="JAGGLC010000001">
    <property type="protein sequence ID" value="MBP1985723.1"/>
    <property type="molecule type" value="Genomic_DNA"/>
</dbReference>
<dbReference type="Proteomes" id="UP000823736">
    <property type="component" value="Unassembled WGS sequence"/>
</dbReference>
<dbReference type="InterPro" id="IPR006683">
    <property type="entry name" value="Thioestr_dom"/>
</dbReference>
<comment type="caution">
    <text evidence="3">The sequence shown here is derived from an EMBL/GenBank/DDBJ whole genome shotgun (WGS) entry which is preliminary data.</text>
</comment>
<dbReference type="CDD" id="cd03442">
    <property type="entry name" value="BFIT_BACH"/>
    <property type="match status" value="1"/>
</dbReference>
<dbReference type="GO" id="GO:0052816">
    <property type="term" value="F:long-chain fatty acyl-CoA hydrolase activity"/>
    <property type="evidence" value="ECO:0007669"/>
    <property type="project" value="TreeGrafter"/>
</dbReference>
<dbReference type="GO" id="GO:0005829">
    <property type="term" value="C:cytosol"/>
    <property type="evidence" value="ECO:0007669"/>
    <property type="project" value="TreeGrafter"/>
</dbReference>
<dbReference type="InterPro" id="IPR033120">
    <property type="entry name" value="HOTDOG_ACOT"/>
</dbReference>
<evidence type="ECO:0000256" key="1">
    <source>
        <dbReference type="ARBA" id="ARBA00022801"/>
    </source>
</evidence>
<dbReference type="PANTHER" id="PTHR11049">
    <property type="entry name" value="ACYL COENZYME A THIOESTER HYDROLASE"/>
    <property type="match status" value="1"/>
</dbReference>